<feature type="non-terminal residue" evidence="3">
    <location>
        <position position="1"/>
    </location>
</feature>
<dbReference type="PANTHER" id="PTHR15895">
    <property type="entry name" value="IMMEDIATE EARLY RESPONSE GENE"/>
    <property type="match status" value="1"/>
</dbReference>
<protein>
    <submittedName>
        <fullName evidence="3">IER2 protein</fullName>
    </submittedName>
</protein>
<evidence type="ECO:0000313" key="3">
    <source>
        <dbReference type="EMBL" id="KAG2471486.1"/>
    </source>
</evidence>
<feature type="region of interest" description="Disordered" evidence="2">
    <location>
        <begin position="56"/>
        <end position="115"/>
    </location>
</feature>
<evidence type="ECO:0000256" key="2">
    <source>
        <dbReference type="SAM" id="MobiDB-lite"/>
    </source>
</evidence>
<dbReference type="InterPro" id="IPR008653">
    <property type="entry name" value="IER"/>
</dbReference>
<keyword evidence="4" id="KW-1185">Reference proteome</keyword>
<dbReference type="Proteomes" id="UP000886611">
    <property type="component" value="Unassembled WGS sequence"/>
</dbReference>
<name>A0A8X7XP38_POLSE</name>
<dbReference type="OrthoDB" id="8937180at2759"/>
<reference evidence="3 4" key="1">
    <citation type="journal article" date="2021" name="Cell">
        <title>Tracing the genetic footprints of vertebrate landing in non-teleost ray-finned fishes.</title>
        <authorList>
            <person name="Bi X."/>
            <person name="Wang K."/>
            <person name="Yang L."/>
            <person name="Pan H."/>
            <person name="Jiang H."/>
            <person name="Wei Q."/>
            <person name="Fang M."/>
            <person name="Yu H."/>
            <person name="Zhu C."/>
            <person name="Cai Y."/>
            <person name="He Y."/>
            <person name="Gan X."/>
            <person name="Zeng H."/>
            <person name="Yu D."/>
            <person name="Zhu Y."/>
            <person name="Jiang H."/>
            <person name="Qiu Q."/>
            <person name="Yang H."/>
            <person name="Zhang Y.E."/>
            <person name="Wang W."/>
            <person name="Zhu M."/>
            <person name="He S."/>
            <person name="Zhang G."/>
        </authorList>
    </citation>
    <scope>NUCLEOTIDE SEQUENCE [LARGE SCALE GENOMIC DNA]</scope>
    <source>
        <strain evidence="3">Bchr_013</strain>
    </source>
</reference>
<accession>A0A8X7XP38</accession>
<dbReference type="EMBL" id="JAATIS010000094">
    <property type="protein sequence ID" value="KAG2471486.1"/>
    <property type="molecule type" value="Genomic_DNA"/>
</dbReference>
<feature type="region of interest" description="Disordered" evidence="2">
    <location>
        <begin position="127"/>
        <end position="167"/>
    </location>
</feature>
<evidence type="ECO:0000313" key="4">
    <source>
        <dbReference type="Proteomes" id="UP000886611"/>
    </source>
</evidence>
<gene>
    <name evidence="3" type="primary">Ier2</name>
    <name evidence="3" type="ORF">GTO96_0006564</name>
</gene>
<comment type="similarity">
    <text evidence="1">Belongs to the IER family.</text>
</comment>
<organism evidence="3 4">
    <name type="scientific">Polypterus senegalus</name>
    <name type="common">Senegal bichir</name>
    <dbReference type="NCBI Taxonomy" id="55291"/>
    <lineage>
        <taxon>Eukaryota</taxon>
        <taxon>Metazoa</taxon>
        <taxon>Chordata</taxon>
        <taxon>Craniata</taxon>
        <taxon>Vertebrata</taxon>
        <taxon>Euteleostomi</taxon>
        <taxon>Actinopterygii</taxon>
        <taxon>Polypteriformes</taxon>
        <taxon>Polypteridae</taxon>
        <taxon>Polypterus</taxon>
    </lineage>
</organism>
<sequence>MELNIEAKRIMGLSLSKLYSSRMQKGGMRLHKSLMLSLVMRSAREIYYTTKLASSEVEPSRHEATQLVGESTNVPGVGTEESMEIGEPVVDKDSGSSSTPVEPLGERSANLPDKTVDCLGERLAATDCDKENLASPPSSSPDRQSRKRRGKATAEPEFLPSKRARMEPLEQLQANKAADDSRLVYEPTATCHSGDRLGSSMGTLVRAIVAF</sequence>
<dbReference type="Pfam" id="PF05760">
    <property type="entry name" value="IER"/>
    <property type="match status" value="1"/>
</dbReference>
<comment type="caution">
    <text evidence="3">The sequence shown here is derived from an EMBL/GenBank/DDBJ whole genome shotgun (WGS) entry which is preliminary data.</text>
</comment>
<feature type="non-terminal residue" evidence="3">
    <location>
        <position position="211"/>
    </location>
</feature>
<proteinExistence type="inferred from homology"/>
<dbReference type="AlphaFoldDB" id="A0A8X7XP38"/>
<evidence type="ECO:0000256" key="1">
    <source>
        <dbReference type="ARBA" id="ARBA00006186"/>
    </source>
</evidence>